<accession>A0A4P6Q2K8</accession>
<dbReference type="InterPro" id="IPR029017">
    <property type="entry name" value="Enolase-like_N"/>
</dbReference>
<gene>
    <name evidence="5" type="primary">gudD</name>
    <name evidence="5" type="ORF">EKD16_06075</name>
</gene>
<dbReference type="Gene3D" id="3.30.390.10">
    <property type="entry name" value="Enolase-like, N-terminal domain"/>
    <property type="match status" value="1"/>
</dbReference>
<dbReference type="GO" id="GO:0009063">
    <property type="term" value="P:amino acid catabolic process"/>
    <property type="evidence" value="ECO:0007669"/>
    <property type="project" value="InterPro"/>
</dbReference>
<organism evidence="5 6">
    <name type="scientific">Streptomonospora litoralis</name>
    <dbReference type="NCBI Taxonomy" id="2498135"/>
    <lineage>
        <taxon>Bacteria</taxon>
        <taxon>Bacillati</taxon>
        <taxon>Actinomycetota</taxon>
        <taxon>Actinomycetes</taxon>
        <taxon>Streptosporangiales</taxon>
        <taxon>Nocardiopsidaceae</taxon>
        <taxon>Streptomonospora</taxon>
    </lineage>
</organism>
<evidence type="ECO:0000259" key="4">
    <source>
        <dbReference type="SMART" id="SM00922"/>
    </source>
</evidence>
<dbReference type="Pfam" id="PF02746">
    <property type="entry name" value="MR_MLE_N"/>
    <property type="match status" value="1"/>
</dbReference>
<dbReference type="KEGG" id="strr:EKD16_06075"/>
<name>A0A4P6Q2K8_9ACTN</name>
<dbReference type="PANTHER" id="PTHR48080:SF4">
    <property type="entry name" value="GLUCARATE DEHYDRATASE"/>
    <property type="match status" value="1"/>
</dbReference>
<evidence type="ECO:0000256" key="3">
    <source>
        <dbReference type="ARBA" id="ARBA00011973"/>
    </source>
</evidence>
<sequence>MRIVNVEAFSVAIPFRNPIESAYGVSYPARIRVIVRLTTDEGITGIGETGPSAVHHVHRDDLAPRFLRDYEHLILGADPFHSADLMRAAGYTPDAVAIETACLDIVGKATGRRVCEILGANEPPASVPVALYSFFRLPDRDGAGAVTPQNLVETTAAAAEEAGTDTVKLKLGVHEPRVEVDLTRRLREAMPTAAIRIDPNGAWSTATALNAMRRLEELDLEYVEDPIKDSPLGFAQQIITGRSIDVPGMRRLRMSTRTPLCADNSYRLDLLRQVIAGEAADVVLADVFGCGGLRGTVRWYQAADLFHLGLGMHSGTETGIGQVAKIHVVAAMEGRVGHPMDAIYPEYTGDVLAGEPPRIRGGAMEVPKGPGLGIELDSDRLERYELTAQRHAELDDYWAEAKAAKGIGSAQASMLVRGF</sequence>
<dbReference type="InterPro" id="IPR018110">
    <property type="entry name" value="Mandel_Rmase/mucon_lact_enz_CS"/>
</dbReference>
<protein>
    <recommendedName>
        <fullName evidence="3">glucarate dehydratase</fullName>
        <ecNumber evidence="3">4.2.1.40</ecNumber>
    </recommendedName>
</protein>
<evidence type="ECO:0000256" key="2">
    <source>
        <dbReference type="ARBA" id="ARBA00005183"/>
    </source>
</evidence>
<dbReference type="InterPro" id="IPR036849">
    <property type="entry name" value="Enolase-like_C_sf"/>
</dbReference>
<dbReference type="PROSITE" id="PS00909">
    <property type="entry name" value="MR_MLE_2"/>
    <property type="match status" value="1"/>
</dbReference>
<keyword evidence="6" id="KW-1185">Reference proteome</keyword>
<dbReference type="SUPFAM" id="SSF51604">
    <property type="entry name" value="Enolase C-terminal domain-like"/>
    <property type="match status" value="1"/>
</dbReference>
<keyword evidence="5" id="KW-0456">Lyase</keyword>
<feature type="domain" description="Mandelate racemase/muconate lactonizing enzyme C-terminal" evidence="4">
    <location>
        <begin position="148"/>
        <end position="259"/>
    </location>
</feature>
<dbReference type="InterPro" id="IPR029065">
    <property type="entry name" value="Enolase_C-like"/>
</dbReference>
<dbReference type="EMBL" id="CP036455">
    <property type="protein sequence ID" value="QBI53014.1"/>
    <property type="molecule type" value="Genomic_DNA"/>
</dbReference>
<dbReference type="SMART" id="SM00922">
    <property type="entry name" value="MR_MLE"/>
    <property type="match status" value="1"/>
</dbReference>
<dbReference type="EC" id="4.2.1.40" evidence="3"/>
<evidence type="ECO:0000313" key="6">
    <source>
        <dbReference type="Proteomes" id="UP000292235"/>
    </source>
</evidence>
<dbReference type="RefSeq" id="WP_131097456.1">
    <property type="nucleotide sequence ID" value="NZ_CP036455.1"/>
</dbReference>
<dbReference type="SFLD" id="SFLDS00001">
    <property type="entry name" value="Enolase"/>
    <property type="match status" value="1"/>
</dbReference>
<dbReference type="SUPFAM" id="SSF54826">
    <property type="entry name" value="Enolase N-terminal domain-like"/>
    <property type="match status" value="1"/>
</dbReference>
<dbReference type="Proteomes" id="UP000292235">
    <property type="component" value="Chromosome"/>
</dbReference>
<dbReference type="InterPro" id="IPR013341">
    <property type="entry name" value="Mandelate_racemase_N_dom"/>
</dbReference>
<dbReference type="PANTHER" id="PTHR48080">
    <property type="entry name" value="D-GALACTONATE DEHYDRATASE-RELATED"/>
    <property type="match status" value="1"/>
</dbReference>
<dbReference type="Pfam" id="PF13378">
    <property type="entry name" value="MR_MLE_C"/>
    <property type="match status" value="1"/>
</dbReference>
<comment type="catalytic activity">
    <reaction evidence="1">
        <text>D-glucarate = 5-dehydro-4-deoxy-D-glucarate + H2O</text>
        <dbReference type="Rhea" id="RHEA:14573"/>
        <dbReference type="ChEBI" id="CHEBI:15377"/>
        <dbReference type="ChEBI" id="CHEBI:30612"/>
        <dbReference type="ChEBI" id="CHEBI:42819"/>
        <dbReference type="EC" id="4.2.1.40"/>
    </reaction>
</comment>
<dbReference type="InterPro" id="IPR013342">
    <property type="entry name" value="Mandelate_racemase_C"/>
</dbReference>
<evidence type="ECO:0000256" key="1">
    <source>
        <dbReference type="ARBA" id="ARBA00001426"/>
    </source>
</evidence>
<evidence type="ECO:0000313" key="5">
    <source>
        <dbReference type="EMBL" id="QBI53014.1"/>
    </source>
</evidence>
<proteinExistence type="predicted"/>
<dbReference type="InterPro" id="IPR034593">
    <property type="entry name" value="DgoD-like"/>
</dbReference>
<dbReference type="OrthoDB" id="193563at2"/>
<comment type="pathway">
    <text evidence="2">Carbohydrate acid metabolism; D-glucarate degradation; 2,5-dioxopentanoate from D-glucarate: step 1/2.</text>
</comment>
<reference evidence="5 6" key="1">
    <citation type="submission" date="2019-02" db="EMBL/GenBank/DDBJ databases">
        <authorList>
            <person name="Khodamoradi S."/>
            <person name="Hahnke R.L."/>
            <person name="Kaempfer P."/>
            <person name="Schumann P."/>
            <person name="Rohde M."/>
            <person name="Steinert M."/>
            <person name="Luzhetskyy A."/>
            <person name="Wink J."/>
            <person name="Ruckert C."/>
        </authorList>
    </citation>
    <scope>NUCLEOTIDE SEQUENCE [LARGE SCALE GENOMIC DNA]</scope>
    <source>
        <strain evidence="5 6">M2</strain>
    </source>
</reference>
<dbReference type="Gene3D" id="3.20.20.120">
    <property type="entry name" value="Enolase-like C-terminal domain"/>
    <property type="match status" value="1"/>
</dbReference>
<dbReference type="GO" id="GO:0008872">
    <property type="term" value="F:glucarate dehydratase activity"/>
    <property type="evidence" value="ECO:0007669"/>
    <property type="project" value="UniProtKB-EC"/>
</dbReference>
<dbReference type="AlphaFoldDB" id="A0A4P6Q2K8"/>